<dbReference type="InterPro" id="IPR031728">
    <property type="entry name" value="GlcAase_C"/>
</dbReference>
<dbReference type="PANTHER" id="PTHR36183:SF2">
    <property type="entry name" value="BETA-GLUCURONIDASE C-TERMINAL DOMAIN-CONTAINING PROTEIN"/>
    <property type="match status" value="1"/>
</dbReference>
<keyword evidence="4" id="KW-1185">Reference proteome</keyword>
<keyword evidence="3" id="KW-0378">Hydrolase</keyword>
<dbReference type="Gene3D" id="3.20.20.80">
    <property type="entry name" value="Glycosidases"/>
    <property type="match status" value="1"/>
</dbReference>
<evidence type="ECO:0000313" key="3">
    <source>
        <dbReference type="EMBL" id="KAH9825387.1"/>
    </source>
</evidence>
<sequence length="557" mass="60341">MMLRIQGLVIAILAAFTAASSAPGAKLPRNDSIVILSGTAPADAGRPLEAFVSFSIEFSSFPDYAGDRTSPNTFSNNLLNSIGHFAGTKPYIRVGGNTQDYAIFNSSIDVASVGIVNPALSSDYPTTLTIGPKYFESYKTLSGTKFIHGFNLGKNSTSARHALLESVPFACKALEGGNLLHWELGNEPDLFKTSAQGHVRPPNWTEANYVDEWVNLTRAIETAMRNQCPKLASNSSYKYYAPSFAGTSNSLDPLRTWENGLDIDKNIAVISSHNYISGATSPGVTLQGTLMNHSRVVASVAKQLNESRLLAALPQNLKPELPFILGETNSLYNQGRPGLSNTFGAALWGIDFNLWCATNNISRVHMHQGTNYRYQAWQPVETNITSKGTKAPYYASLTVAAFLGNLKDSTPSIVNLPLPSEQESAYAAYVGGELARLIIVNLQGYNATEYNSAYINNYTRPVEQYTFQLPSCMVGSVNLRRLMANGSDAITGVTFDGYSYNYDLGNGLPVLLKNVTRGETAIVGQDGRLKVGVPRSSAVIVDFGDALRNSSGRSWGW</sequence>
<dbReference type="AlphaFoldDB" id="A0A9W7SN06"/>
<dbReference type="Pfam" id="PF16862">
    <property type="entry name" value="Glyco_hydro_79C"/>
    <property type="match status" value="1"/>
</dbReference>
<proteinExistence type="predicted"/>
<dbReference type="Proteomes" id="UP001138500">
    <property type="component" value="Unassembled WGS sequence"/>
</dbReference>
<dbReference type="OrthoDB" id="2831684at2759"/>
<evidence type="ECO:0000256" key="1">
    <source>
        <dbReference type="SAM" id="SignalP"/>
    </source>
</evidence>
<feature type="chain" id="PRO_5040815245" evidence="1">
    <location>
        <begin position="20"/>
        <end position="557"/>
    </location>
</feature>
<protein>
    <submittedName>
        <fullName evidence="3">Glycoside hydrolase</fullName>
    </submittedName>
</protein>
<dbReference type="PANTHER" id="PTHR36183">
    <property type="entry name" value="BETA-GLUCURONIDASE"/>
    <property type="match status" value="1"/>
</dbReference>
<name>A0A9W7SN06_9PEZI</name>
<evidence type="ECO:0000259" key="2">
    <source>
        <dbReference type="Pfam" id="PF16862"/>
    </source>
</evidence>
<dbReference type="SUPFAM" id="SSF51445">
    <property type="entry name" value="(Trans)glycosidases"/>
    <property type="match status" value="1"/>
</dbReference>
<dbReference type="InterPro" id="IPR017853">
    <property type="entry name" value="GH"/>
</dbReference>
<evidence type="ECO:0000313" key="4">
    <source>
        <dbReference type="Proteomes" id="UP001138500"/>
    </source>
</evidence>
<reference evidence="3 4" key="1">
    <citation type="journal article" date="2018" name="IMA Fungus">
        <title>IMA Genome-F 10: Nine draft genome sequences of Claviceps purpurea s.lat., including C. arundinis, C. humidiphila, and C. cf. spartinae, pseudomolecules for the pitch canker pathogen Fusarium circinatum, draft genome of Davidsoniella eucalypti, Grosmannia galeiformis, Quambalaria eucalypti, and Teratosphaeria destructans.</title>
        <authorList>
            <person name="Wingfield B.D."/>
            <person name="Liu M."/>
            <person name="Nguyen H.D."/>
            <person name="Lane F.A."/>
            <person name="Morgan S.W."/>
            <person name="De Vos L."/>
            <person name="Wilken P.M."/>
            <person name="Duong T.A."/>
            <person name="Aylward J."/>
            <person name="Coetzee M.P."/>
            <person name="Dadej K."/>
            <person name="De Beer Z.W."/>
            <person name="Findlay W."/>
            <person name="Havenga M."/>
            <person name="Kolarik M."/>
            <person name="Menzies J.G."/>
            <person name="Naidoo K."/>
            <person name="Pochopski O."/>
            <person name="Shoukouhi P."/>
            <person name="Santana Q.C."/>
            <person name="Seifert K.A."/>
            <person name="Soal N."/>
            <person name="Steenkamp E.T."/>
            <person name="Tatham C.T."/>
            <person name="van der Nest M.A."/>
            <person name="Wingfield M.J."/>
        </authorList>
    </citation>
    <scope>NUCLEOTIDE SEQUENCE [LARGE SCALE GENOMIC DNA]</scope>
    <source>
        <strain evidence="3">CMW44962</strain>
    </source>
</reference>
<dbReference type="GO" id="GO:0016787">
    <property type="term" value="F:hydrolase activity"/>
    <property type="evidence" value="ECO:0007669"/>
    <property type="project" value="UniProtKB-KW"/>
</dbReference>
<keyword evidence="1" id="KW-0732">Signal</keyword>
<accession>A0A9W7SN06</accession>
<dbReference type="InterPro" id="IPR052974">
    <property type="entry name" value="GH79_Enzymes"/>
</dbReference>
<reference evidence="3 4" key="2">
    <citation type="journal article" date="2021" name="Curr. Genet.">
        <title>Genetic response to nitrogen starvation in the aggressive Eucalyptus foliar pathogen Teratosphaeria destructans.</title>
        <authorList>
            <person name="Havenga M."/>
            <person name="Wingfield B.D."/>
            <person name="Wingfield M.J."/>
            <person name="Dreyer L.L."/>
            <person name="Roets F."/>
            <person name="Aylward J."/>
        </authorList>
    </citation>
    <scope>NUCLEOTIDE SEQUENCE [LARGE SCALE GENOMIC DNA]</scope>
    <source>
        <strain evidence="3">CMW44962</strain>
    </source>
</reference>
<dbReference type="EMBL" id="RIBY02002123">
    <property type="protein sequence ID" value="KAH9825387.1"/>
    <property type="molecule type" value="Genomic_DNA"/>
</dbReference>
<organism evidence="3 4">
    <name type="scientific">Teratosphaeria destructans</name>
    <dbReference type="NCBI Taxonomy" id="418781"/>
    <lineage>
        <taxon>Eukaryota</taxon>
        <taxon>Fungi</taxon>
        <taxon>Dikarya</taxon>
        <taxon>Ascomycota</taxon>
        <taxon>Pezizomycotina</taxon>
        <taxon>Dothideomycetes</taxon>
        <taxon>Dothideomycetidae</taxon>
        <taxon>Mycosphaerellales</taxon>
        <taxon>Teratosphaeriaceae</taxon>
        <taxon>Teratosphaeria</taxon>
    </lineage>
</organism>
<feature type="domain" description="Beta-glucuronidase C-terminal" evidence="2">
    <location>
        <begin position="425"/>
        <end position="540"/>
    </location>
</feature>
<gene>
    <name evidence="3" type="ORF">Tdes44962_MAKER04227</name>
</gene>
<feature type="signal peptide" evidence="1">
    <location>
        <begin position="1"/>
        <end position="19"/>
    </location>
</feature>
<comment type="caution">
    <text evidence="3">The sequence shown here is derived from an EMBL/GenBank/DDBJ whole genome shotgun (WGS) entry which is preliminary data.</text>
</comment>